<accession>A0ABW9M608</accession>
<reference evidence="1 2" key="1">
    <citation type="submission" date="2024-12" db="EMBL/GenBank/DDBJ databases">
        <title>The coexistence of Mycolicibacterium septicum and Mycolicibacterium nivoides in clinical samples.</title>
        <authorList>
            <person name="Wang C."/>
            <person name="Feng Y."/>
            <person name="Zong Z."/>
        </authorList>
    </citation>
    <scope>NUCLEOTIDE SEQUENCE [LARGE SCALE GENOMIC DNA]</scope>
    <source>
        <strain evidence="1 2">120310</strain>
    </source>
</reference>
<proteinExistence type="predicted"/>
<gene>
    <name evidence="1" type="ORF">ACK4CP_29750</name>
</gene>
<sequence length="369" mass="40309">MFLGDRLEDASEPPGLREAIIDRVALAADKIRKRGQTQIDHLRSPSSSRLPDAYLVDEEILENELQVCAAGIRTARALEGVFSDPHRFEYELAQCLASNAQWAMRCEASRVPRPSTRASVLDWSLNPIPWLKNEDEWPPSCAVALSGARQLNGPDGHPVRVAEAPYAGWVQLGMIERQESLASRYPKVPARELFVATGLEACEGSPPANSAPLYTGSPDLWAVPHDQFAPSVDAEEAEIVLRSAQGPLSALVDYTGQPGAPHLYRGVGLQRFTLVPQVEIVALLGLRPEIPALRQVLVDHNGPALVGRNWHGFLIHAGDYRPLEPAVQGADLLLRPDLYESLVRVVGTERLALGITVNHATHEPSDDAE</sequence>
<keyword evidence="2" id="KW-1185">Reference proteome</keyword>
<comment type="caution">
    <text evidence="1">The sequence shown here is derived from an EMBL/GenBank/DDBJ whole genome shotgun (WGS) entry which is preliminary data.</text>
</comment>
<protein>
    <submittedName>
        <fullName evidence="1">Uncharacterized protein</fullName>
    </submittedName>
</protein>
<dbReference type="Proteomes" id="UP001635817">
    <property type="component" value="Unassembled WGS sequence"/>
</dbReference>
<evidence type="ECO:0000313" key="1">
    <source>
        <dbReference type="EMBL" id="MFN6554608.1"/>
    </source>
</evidence>
<dbReference type="EMBL" id="JBKBDE010000013">
    <property type="protein sequence ID" value="MFN6554608.1"/>
    <property type="molecule type" value="Genomic_DNA"/>
</dbReference>
<evidence type="ECO:0000313" key="2">
    <source>
        <dbReference type="Proteomes" id="UP001635817"/>
    </source>
</evidence>
<dbReference type="RefSeq" id="WP_409552690.1">
    <property type="nucleotide sequence ID" value="NZ_JBKBDE010000013.1"/>
</dbReference>
<organism evidence="1 2">
    <name type="scientific">Mycolicibacterium septicum</name>
    <dbReference type="NCBI Taxonomy" id="98668"/>
    <lineage>
        <taxon>Bacteria</taxon>
        <taxon>Bacillati</taxon>
        <taxon>Actinomycetota</taxon>
        <taxon>Actinomycetes</taxon>
        <taxon>Mycobacteriales</taxon>
        <taxon>Mycobacteriaceae</taxon>
        <taxon>Mycolicibacterium</taxon>
    </lineage>
</organism>
<name>A0ABW9M608_9MYCO</name>